<organism evidence="1 2">
    <name type="scientific">Botrimarina colliarenosi</name>
    <dbReference type="NCBI Taxonomy" id="2528001"/>
    <lineage>
        <taxon>Bacteria</taxon>
        <taxon>Pseudomonadati</taxon>
        <taxon>Planctomycetota</taxon>
        <taxon>Planctomycetia</taxon>
        <taxon>Pirellulales</taxon>
        <taxon>Lacipirellulaceae</taxon>
        <taxon>Botrimarina</taxon>
    </lineage>
</organism>
<sequence>MSPRGPIAEGREHYAPADRSAAIDVHAVLARRRQIAIVWSVEDVLYVRSDLSDDQAWEVLEHVRDCQDAVYGVCWETLQAAAEALYPEPGAAL</sequence>
<accession>A0A5C6A793</accession>
<evidence type="ECO:0000313" key="1">
    <source>
        <dbReference type="EMBL" id="TWT95379.1"/>
    </source>
</evidence>
<dbReference type="AlphaFoldDB" id="A0A5C6A793"/>
<dbReference type="Proteomes" id="UP000317421">
    <property type="component" value="Unassembled WGS sequence"/>
</dbReference>
<evidence type="ECO:0000313" key="2">
    <source>
        <dbReference type="Proteomes" id="UP000317421"/>
    </source>
</evidence>
<name>A0A5C6A793_9BACT</name>
<dbReference type="RefSeq" id="WP_197526660.1">
    <property type="nucleotide sequence ID" value="NZ_SJPR01000005.1"/>
</dbReference>
<proteinExistence type="predicted"/>
<gene>
    <name evidence="1" type="ORF">Pla108_35270</name>
</gene>
<dbReference type="EMBL" id="SJPR01000005">
    <property type="protein sequence ID" value="TWT95379.1"/>
    <property type="molecule type" value="Genomic_DNA"/>
</dbReference>
<reference evidence="1 2" key="1">
    <citation type="submission" date="2019-02" db="EMBL/GenBank/DDBJ databases">
        <title>Deep-cultivation of Planctomycetes and their phenomic and genomic characterization uncovers novel biology.</title>
        <authorList>
            <person name="Wiegand S."/>
            <person name="Jogler M."/>
            <person name="Boedeker C."/>
            <person name="Pinto D."/>
            <person name="Vollmers J."/>
            <person name="Rivas-Marin E."/>
            <person name="Kohn T."/>
            <person name="Peeters S.H."/>
            <person name="Heuer A."/>
            <person name="Rast P."/>
            <person name="Oberbeckmann S."/>
            <person name="Bunk B."/>
            <person name="Jeske O."/>
            <person name="Meyerdierks A."/>
            <person name="Storesund J.E."/>
            <person name="Kallscheuer N."/>
            <person name="Luecker S."/>
            <person name="Lage O.M."/>
            <person name="Pohl T."/>
            <person name="Merkel B.J."/>
            <person name="Hornburger P."/>
            <person name="Mueller R.-W."/>
            <person name="Bruemmer F."/>
            <person name="Labrenz M."/>
            <person name="Spormann A.M."/>
            <person name="Op Den Camp H."/>
            <person name="Overmann J."/>
            <person name="Amann R."/>
            <person name="Jetten M.S.M."/>
            <person name="Mascher T."/>
            <person name="Medema M.H."/>
            <person name="Devos D.P."/>
            <person name="Kaster A.-K."/>
            <person name="Ovreas L."/>
            <person name="Rohde M."/>
            <person name="Galperin M.Y."/>
            <person name="Jogler C."/>
        </authorList>
    </citation>
    <scope>NUCLEOTIDE SEQUENCE [LARGE SCALE GENOMIC DNA]</scope>
    <source>
        <strain evidence="1 2">Pla108</strain>
    </source>
</reference>
<keyword evidence="2" id="KW-1185">Reference proteome</keyword>
<protein>
    <submittedName>
        <fullName evidence="1">Uncharacterized protein</fullName>
    </submittedName>
</protein>
<comment type="caution">
    <text evidence="1">The sequence shown here is derived from an EMBL/GenBank/DDBJ whole genome shotgun (WGS) entry which is preliminary data.</text>
</comment>